<keyword evidence="3" id="KW-1185">Reference proteome</keyword>
<feature type="compositionally biased region" description="Polar residues" evidence="1">
    <location>
        <begin position="32"/>
        <end position="41"/>
    </location>
</feature>
<sequence>MNERRPTRNVEHESMSLINRAIPNPFHMRGNEISNTGSRPRNQPKVKRLVRRNASDINCAARMRTRSFANSFGIVRSSRSNTTLMTCVKPSNQGTSVYDKPSTFR</sequence>
<comment type="caution">
    <text evidence="2">The sequence shown here is derived from an EMBL/GenBank/DDBJ whole genome shotgun (WGS) entry which is preliminary data.</text>
</comment>
<protein>
    <submittedName>
        <fullName evidence="2">Uncharacterized protein</fullName>
    </submittedName>
</protein>
<feature type="compositionally biased region" description="Basic and acidic residues" evidence="1">
    <location>
        <begin position="1"/>
        <end position="14"/>
    </location>
</feature>
<evidence type="ECO:0000256" key="1">
    <source>
        <dbReference type="SAM" id="MobiDB-lite"/>
    </source>
</evidence>
<feature type="compositionally biased region" description="Polar residues" evidence="1">
    <location>
        <begin position="85"/>
        <end position="96"/>
    </location>
</feature>
<feature type="region of interest" description="Disordered" evidence="1">
    <location>
        <begin position="85"/>
        <end position="105"/>
    </location>
</feature>
<proteinExistence type="predicted"/>
<reference evidence="2" key="1">
    <citation type="journal article" date="2019" name="bioRxiv">
        <title>The Genome of the Zebra Mussel, Dreissena polymorpha: A Resource for Invasive Species Research.</title>
        <authorList>
            <person name="McCartney M.A."/>
            <person name="Auch B."/>
            <person name="Kono T."/>
            <person name="Mallez S."/>
            <person name="Zhang Y."/>
            <person name="Obille A."/>
            <person name="Becker A."/>
            <person name="Abrahante J.E."/>
            <person name="Garbe J."/>
            <person name="Badalamenti J.P."/>
            <person name="Herman A."/>
            <person name="Mangelson H."/>
            <person name="Liachko I."/>
            <person name="Sullivan S."/>
            <person name="Sone E.D."/>
            <person name="Koren S."/>
            <person name="Silverstein K.A.T."/>
            <person name="Beckman K.B."/>
            <person name="Gohl D.M."/>
        </authorList>
    </citation>
    <scope>NUCLEOTIDE SEQUENCE</scope>
    <source>
        <strain evidence="2">Duluth1</strain>
        <tissue evidence="2">Whole animal</tissue>
    </source>
</reference>
<organism evidence="2 3">
    <name type="scientific">Dreissena polymorpha</name>
    <name type="common">Zebra mussel</name>
    <name type="synonym">Mytilus polymorpha</name>
    <dbReference type="NCBI Taxonomy" id="45954"/>
    <lineage>
        <taxon>Eukaryota</taxon>
        <taxon>Metazoa</taxon>
        <taxon>Spiralia</taxon>
        <taxon>Lophotrochozoa</taxon>
        <taxon>Mollusca</taxon>
        <taxon>Bivalvia</taxon>
        <taxon>Autobranchia</taxon>
        <taxon>Heteroconchia</taxon>
        <taxon>Euheterodonta</taxon>
        <taxon>Imparidentia</taxon>
        <taxon>Neoheterodontei</taxon>
        <taxon>Myida</taxon>
        <taxon>Dreissenoidea</taxon>
        <taxon>Dreissenidae</taxon>
        <taxon>Dreissena</taxon>
    </lineage>
</organism>
<dbReference type="AlphaFoldDB" id="A0A9D4HIE4"/>
<gene>
    <name evidence="2" type="ORF">DPMN_061384</name>
</gene>
<name>A0A9D4HIE4_DREPO</name>
<dbReference type="EMBL" id="JAIWYP010000013">
    <property type="protein sequence ID" value="KAH3718578.1"/>
    <property type="molecule type" value="Genomic_DNA"/>
</dbReference>
<reference evidence="2" key="2">
    <citation type="submission" date="2020-11" db="EMBL/GenBank/DDBJ databases">
        <authorList>
            <person name="McCartney M.A."/>
            <person name="Auch B."/>
            <person name="Kono T."/>
            <person name="Mallez S."/>
            <person name="Becker A."/>
            <person name="Gohl D.M."/>
            <person name="Silverstein K.A.T."/>
            <person name="Koren S."/>
            <person name="Bechman K.B."/>
            <person name="Herman A."/>
            <person name="Abrahante J.E."/>
            <person name="Garbe J."/>
        </authorList>
    </citation>
    <scope>NUCLEOTIDE SEQUENCE</scope>
    <source>
        <strain evidence="2">Duluth1</strain>
        <tissue evidence="2">Whole animal</tissue>
    </source>
</reference>
<evidence type="ECO:0000313" key="3">
    <source>
        <dbReference type="Proteomes" id="UP000828390"/>
    </source>
</evidence>
<feature type="region of interest" description="Disordered" evidence="1">
    <location>
        <begin position="1"/>
        <end position="48"/>
    </location>
</feature>
<evidence type="ECO:0000313" key="2">
    <source>
        <dbReference type="EMBL" id="KAH3718578.1"/>
    </source>
</evidence>
<accession>A0A9D4HIE4</accession>
<dbReference type="Proteomes" id="UP000828390">
    <property type="component" value="Unassembled WGS sequence"/>
</dbReference>